<proteinExistence type="predicted"/>
<dbReference type="PANTHER" id="PTHR21588">
    <property type="entry name" value="COILED-COIL-HELIX-COILED-COIL-HELIX DOMAIN CONTAINING 6"/>
    <property type="match status" value="1"/>
</dbReference>
<gene>
    <name evidence="2" type="primary">LOC108734299</name>
</gene>
<accession>A0A1W4WML9</accession>
<dbReference type="GeneID" id="108734299"/>
<dbReference type="STRING" id="224129.A0A1W4WML9"/>
<dbReference type="AlphaFoldDB" id="A0A1W4WML9"/>
<evidence type="ECO:0000313" key="2">
    <source>
        <dbReference type="RefSeq" id="XP_018321290.1"/>
    </source>
</evidence>
<dbReference type="Proteomes" id="UP000192223">
    <property type="component" value="Unplaced"/>
</dbReference>
<dbReference type="RefSeq" id="XP_018321290.1">
    <property type="nucleotide sequence ID" value="XM_018465788.2"/>
</dbReference>
<dbReference type="InParanoid" id="A0A1W4WML9"/>
<sequence>MGSASTKTRKLTIENEDSRNVIKVSDEVVQRLKGREEVRNLTPRSSVQVIPEGVPVYYYPEPVLTSLQCRQQKQNALEENDKYWERRIRDLQKGHDKMHEVMQCEYKKAIEEIQETKKTNKEVPCKENKLKVLDCYQKYPNEPMRCAQIVQDFADCVDSHRASRTSSKG</sequence>
<dbReference type="KEGG" id="apln:108734299"/>
<dbReference type="OrthoDB" id="70030at2759"/>
<dbReference type="GO" id="GO:0007007">
    <property type="term" value="P:inner mitochondrial membrane organization"/>
    <property type="evidence" value="ECO:0007669"/>
    <property type="project" value="TreeGrafter"/>
</dbReference>
<dbReference type="PANTHER" id="PTHR21588:SF18">
    <property type="entry name" value="MICOS COMPLEX SUBUNIT MIC19"/>
    <property type="match status" value="1"/>
</dbReference>
<reference evidence="2" key="1">
    <citation type="submission" date="2025-08" db="UniProtKB">
        <authorList>
            <consortium name="RefSeq"/>
        </authorList>
    </citation>
    <scope>IDENTIFICATION</scope>
    <source>
        <tissue evidence="2">Entire body</tissue>
    </source>
</reference>
<evidence type="ECO:0000313" key="1">
    <source>
        <dbReference type="Proteomes" id="UP000192223"/>
    </source>
</evidence>
<dbReference type="GO" id="GO:0061617">
    <property type="term" value="C:MICOS complex"/>
    <property type="evidence" value="ECO:0007669"/>
    <property type="project" value="TreeGrafter"/>
</dbReference>
<protein>
    <submittedName>
        <fullName evidence="2">MICOS complex subunit MIC19</fullName>
    </submittedName>
</protein>
<dbReference type="CTD" id="54927"/>
<dbReference type="InterPro" id="IPR052632">
    <property type="entry name" value="MICOS_subunit_Mic19"/>
</dbReference>
<keyword evidence="1" id="KW-1185">Reference proteome</keyword>
<dbReference type="FunCoup" id="A0A1W4WML9">
    <property type="interactions" value="174"/>
</dbReference>
<name>A0A1W4WML9_AGRPL</name>
<organism evidence="1 2">
    <name type="scientific">Agrilus planipennis</name>
    <name type="common">Emerald ash borer</name>
    <name type="synonym">Agrilus marcopoli</name>
    <dbReference type="NCBI Taxonomy" id="224129"/>
    <lineage>
        <taxon>Eukaryota</taxon>
        <taxon>Metazoa</taxon>
        <taxon>Ecdysozoa</taxon>
        <taxon>Arthropoda</taxon>
        <taxon>Hexapoda</taxon>
        <taxon>Insecta</taxon>
        <taxon>Pterygota</taxon>
        <taxon>Neoptera</taxon>
        <taxon>Endopterygota</taxon>
        <taxon>Coleoptera</taxon>
        <taxon>Polyphaga</taxon>
        <taxon>Elateriformia</taxon>
        <taxon>Buprestoidea</taxon>
        <taxon>Buprestidae</taxon>
        <taxon>Agrilinae</taxon>
        <taxon>Agrilus</taxon>
    </lineage>
</organism>